<dbReference type="GO" id="GO:0009279">
    <property type="term" value="C:cell outer membrane"/>
    <property type="evidence" value="ECO:0007669"/>
    <property type="project" value="UniProtKB-SubCell"/>
</dbReference>
<dbReference type="InterPro" id="IPR008969">
    <property type="entry name" value="CarboxyPept-like_regulatory"/>
</dbReference>
<keyword evidence="5" id="KW-0732">Signal</keyword>
<dbReference type="InterPro" id="IPR012910">
    <property type="entry name" value="Plug_dom"/>
</dbReference>
<dbReference type="PROSITE" id="PS52016">
    <property type="entry name" value="TONB_DEPENDENT_REC_3"/>
    <property type="match status" value="1"/>
</dbReference>
<evidence type="ECO:0000256" key="2">
    <source>
        <dbReference type="ARBA" id="ARBA00022448"/>
    </source>
</evidence>
<dbReference type="InterPro" id="IPR037066">
    <property type="entry name" value="Plug_dom_sf"/>
</dbReference>
<dbReference type="AlphaFoldDB" id="A0A174V9Z3"/>
<protein>
    <submittedName>
        <fullName evidence="10">Outer membrane receptor for ferrienterochelin and colicins</fullName>
    </submittedName>
</protein>
<dbReference type="GO" id="GO:0015344">
    <property type="term" value="F:siderophore uptake transmembrane transporter activity"/>
    <property type="evidence" value="ECO:0007669"/>
    <property type="project" value="TreeGrafter"/>
</dbReference>
<accession>A0A174V9Z3</accession>
<dbReference type="GO" id="GO:0044718">
    <property type="term" value="P:siderophore transmembrane transport"/>
    <property type="evidence" value="ECO:0007669"/>
    <property type="project" value="TreeGrafter"/>
</dbReference>
<dbReference type="Gene3D" id="2.60.40.1120">
    <property type="entry name" value="Carboxypeptidase-like, regulatory domain"/>
    <property type="match status" value="1"/>
</dbReference>
<dbReference type="Proteomes" id="UP000095332">
    <property type="component" value="Unassembled WGS sequence"/>
</dbReference>
<evidence type="ECO:0000256" key="5">
    <source>
        <dbReference type="ARBA" id="ARBA00022729"/>
    </source>
</evidence>
<keyword evidence="3 8" id="KW-1134">Transmembrane beta strand</keyword>
<reference evidence="10 11" key="1">
    <citation type="submission" date="2015-09" db="EMBL/GenBank/DDBJ databases">
        <authorList>
            <consortium name="Pathogen Informatics"/>
        </authorList>
    </citation>
    <scope>NUCLEOTIDE SEQUENCE [LARGE SCALE GENOMIC DNA]</scope>
    <source>
        <strain evidence="10 11">2789STDY5834948</strain>
    </source>
</reference>
<dbReference type="FunFam" id="2.60.40.1120:FF:000003">
    <property type="entry name" value="Outer membrane protein Omp121"/>
    <property type="match status" value="1"/>
</dbReference>
<dbReference type="PANTHER" id="PTHR30069:SF29">
    <property type="entry name" value="HEMOGLOBIN AND HEMOGLOBIN-HAPTOGLOBIN-BINDING PROTEIN 1-RELATED"/>
    <property type="match status" value="1"/>
</dbReference>
<evidence type="ECO:0000256" key="1">
    <source>
        <dbReference type="ARBA" id="ARBA00004571"/>
    </source>
</evidence>
<dbReference type="NCBIfam" id="TIGR04056">
    <property type="entry name" value="OMP_RagA_SusC"/>
    <property type="match status" value="1"/>
</dbReference>
<evidence type="ECO:0000313" key="10">
    <source>
        <dbReference type="EMBL" id="CUQ29961.1"/>
    </source>
</evidence>
<dbReference type="Gene3D" id="2.170.130.10">
    <property type="entry name" value="TonB-dependent receptor, plug domain"/>
    <property type="match status" value="1"/>
</dbReference>
<dbReference type="Gene3D" id="2.40.170.20">
    <property type="entry name" value="TonB-dependent receptor, beta-barrel domain"/>
    <property type="match status" value="1"/>
</dbReference>
<dbReference type="SMART" id="SM00965">
    <property type="entry name" value="STN"/>
    <property type="match status" value="1"/>
</dbReference>
<dbReference type="SUPFAM" id="SSF56935">
    <property type="entry name" value="Porins"/>
    <property type="match status" value="1"/>
</dbReference>
<dbReference type="InterPro" id="IPR023997">
    <property type="entry name" value="TonB-dep_OMP_SusC/RagA_CS"/>
</dbReference>
<evidence type="ECO:0000256" key="3">
    <source>
        <dbReference type="ARBA" id="ARBA00022452"/>
    </source>
</evidence>
<name>A0A174V9Z3_PARDI</name>
<dbReference type="EMBL" id="CZBM01000007">
    <property type="protein sequence ID" value="CUQ29961.1"/>
    <property type="molecule type" value="Genomic_DNA"/>
</dbReference>
<organism evidence="10 11">
    <name type="scientific">Parabacteroides distasonis</name>
    <dbReference type="NCBI Taxonomy" id="823"/>
    <lineage>
        <taxon>Bacteria</taxon>
        <taxon>Pseudomonadati</taxon>
        <taxon>Bacteroidota</taxon>
        <taxon>Bacteroidia</taxon>
        <taxon>Bacteroidales</taxon>
        <taxon>Tannerellaceae</taxon>
        <taxon>Parabacteroides</taxon>
    </lineage>
</organism>
<feature type="domain" description="Secretin/TonB short N-terminal" evidence="9">
    <location>
        <begin position="48"/>
        <end position="99"/>
    </location>
</feature>
<proteinExistence type="inferred from homology"/>
<dbReference type="InterPro" id="IPR011662">
    <property type="entry name" value="Secretin/TonB_short_N"/>
</dbReference>
<keyword evidence="6 8" id="KW-0472">Membrane</keyword>
<gene>
    <name evidence="10" type="ORF">ERS852560_02084</name>
</gene>
<dbReference type="Pfam" id="PF13715">
    <property type="entry name" value="CarbopepD_reg_2"/>
    <property type="match status" value="1"/>
</dbReference>
<evidence type="ECO:0000259" key="9">
    <source>
        <dbReference type="SMART" id="SM00965"/>
    </source>
</evidence>
<evidence type="ECO:0000256" key="4">
    <source>
        <dbReference type="ARBA" id="ARBA00022692"/>
    </source>
</evidence>
<dbReference type="Gene3D" id="3.55.50.30">
    <property type="match status" value="1"/>
</dbReference>
<dbReference type="SUPFAM" id="SSF49464">
    <property type="entry name" value="Carboxypeptidase regulatory domain-like"/>
    <property type="match status" value="1"/>
</dbReference>
<dbReference type="NCBIfam" id="TIGR04057">
    <property type="entry name" value="SusC_RagA_signa"/>
    <property type="match status" value="1"/>
</dbReference>
<comment type="subcellular location">
    <subcellularLocation>
        <location evidence="1 8">Cell outer membrane</location>
        <topology evidence="1 8">Multi-pass membrane protein</topology>
    </subcellularLocation>
</comment>
<evidence type="ECO:0000313" key="11">
    <source>
        <dbReference type="Proteomes" id="UP000095332"/>
    </source>
</evidence>
<evidence type="ECO:0000256" key="6">
    <source>
        <dbReference type="ARBA" id="ARBA00023136"/>
    </source>
</evidence>
<dbReference type="Pfam" id="PF07715">
    <property type="entry name" value="Plug"/>
    <property type="match status" value="1"/>
</dbReference>
<evidence type="ECO:0000256" key="8">
    <source>
        <dbReference type="PROSITE-ProRule" id="PRU01360"/>
    </source>
</evidence>
<dbReference type="Pfam" id="PF07660">
    <property type="entry name" value="STN"/>
    <property type="match status" value="1"/>
</dbReference>
<keyword evidence="10" id="KW-0675">Receptor</keyword>
<dbReference type="InterPro" id="IPR039426">
    <property type="entry name" value="TonB-dep_rcpt-like"/>
</dbReference>
<evidence type="ECO:0000256" key="7">
    <source>
        <dbReference type="ARBA" id="ARBA00023237"/>
    </source>
</evidence>
<dbReference type="InterPro" id="IPR036942">
    <property type="entry name" value="Beta-barrel_TonB_sf"/>
</dbReference>
<comment type="similarity">
    <text evidence="8">Belongs to the TonB-dependent receptor family.</text>
</comment>
<keyword evidence="2 8" id="KW-0813">Transport</keyword>
<keyword evidence="7 8" id="KW-0998">Cell outer membrane</keyword>
<dbReference type="PANTHER" id="PTHR30069">
    <property type="entry name" value="TONB-DEPENDENT OUTER MEMBRANE RECEPTOR"/>
    <property type="match status" value="1"/>
</dbReference>
<dbReference type="InterPro" id="IPR023996">
    <property type="entry name" value="TonB-dep_OMP_SusC/RagA"/>
</dbReference>
<sequence>MRLTTLFSIACSLQISASVYSQETKLSLDVNNQTIKEVLFKIEKQSGFRFIYESEKVNLNKKVSVHVKEQTVETILKRLFAGEGVKYEITENNFILINPSTKNEKAAPSSQAVLQKKNLVQGVVTDENGEPIIGANVVEKGTTNGTVTDLDGKFTMEVSENGVLQISYIGYAMTELRPSKEANLNVKLREDALQMDEVVVVGYGTVKRANLGGAVSTADAKAFESRPIQNAAQALQGEVPGLTITRAGGAPGSDMTMKVRDVSSINGGTPLVLIDGAEGNINMINPSDIENISVLKDGTAAIYGARASDGVILVTTKSGKRNQKTSVAFDAYYSIKTPALLRKPANLLQHAEMALEITDGSFTPEYTRDQLDLIRQNSDLVLTDAEWGRWTGYPQFFKDQDWNDMLIGNGNMQNYNVNISGGGERYSYMLSLGHQREEGIPKFGEDVNKRYFVRAKSSVEIFKNLTYDLNLAYEASNRDYSSGLTEGQNIWELIYKTRSWTPMYNPSGTFYTFEGFDNPAQVLEDGGMVNKTTGNITVNNQLRWKVIDGLQLVGQAVIRKYDMDENVTNKKITNYDWDNNEVREKRTPNSAERRYQKTLSKNFTLYADYKKNFNDRHDLSVMVGTSHESENYDRFTAKRINFDQQENMSLQLGSAQDQNAWSEGNQWTINSFFSRVNYTFANKYVIEGTIRADGSSRFDPDHRWGWFPGVNAAWRVGEEGFMKRLGWFEDLKVRASYGEMGNQSGIGLYDYIQLISLSNDYYPFGAGVKGQMATSGNIISTSRTWETIQTTNVGFDFSTLNNRLYGSFDYFWKENKNMLIPKTYPSMLGADAPSTNSGHLSIHGWEISLGWRDQIKDFSYSVRFNISDAKNKVVDRVGSNLIKLGNNETPTGYPLNSYFGYEFDGIIQNEQELEAYKSRFSEGGIPGDLSVGDAMYKDLDGDGKLSVLGDGKEGSGDVKYLGDKNPRYNFGFNLSMAWKGFDLSAFIQGVGRRTMFLEGESRCPMPEAWYQSAEYWYGKTWTPERTDAQYPAITLKDKRNYNYYVSTNTKFNVAYARLKNLQFGYTIPQTLTSKAGLQKVRVYFSGEDLFEVHNTPNGWDPEENSGSITSYPFTRNYSFGINVVF</sequence>
<keyword evidence="4 8" id="KW-0812">Transmembrane</keyword>